<evidence type="ECO:0000256" key="2">
    <source>
        <dbReference type="ARBA" id="ARBA00005517"/>
    </source>
</evidence>
<dbReference type="GO" id="GO:0046360">
    <property type="term" value="P:2-oxobutyrate biosynthetic process"/>
    <property type="evidence" value="ECO:0007669"/>
    <property type="project" value="TreeGrafter"/>
</dbReference>
<evidence type="ECO:0000259" key="7">
    <source>
        <dbReference type="Pfam" id="PF00291"/>
    </source>
</evidence>
<dbReference type="InterPro" id="IPR037158">
    <property type="entry name" value="Thr_synth_N_sf"/>
</dbReference>
<dbReference type="GO" id="GO:0030170">
    <property type="term" value="F:pyridoxal phosphate binding"/>
    <property type="evidence" value="ECO:0007669"/>
    <property type="project" value="TreeGrafter"/>
</dbReference>
<dbReference type="EMBL" id="VCGU01000004">
    <property type="protein sequence ID" value="TRY76247.1"/>
    <property type="molecule type" value="Genomic_DNA"/>
</dbReference>
<keyword evidence="10" id="KW-1185">Reference proteome</keyword>
<feature type="modified residue" description="N6-(pyridoxal phosphate)lysine" evidence="6">
    <location>
        <position position="113"/>
    </location>
</feature>
<dbReference type="Proteomes" id="UP000318571">
    <property type="component" value="Chromosome 5"/>
</dbReference>
<dbReference type="InterPro" id="IPR051166">
    <property type="entry name" value="Threonine_Synthase"/>
</dbReference>
<dbReference type="OMA" id="NFERYLY"/>
<evidence type="ECO:0000256" key="4">
    <source>
        <dbReference type="ARBA" id="ARBA00022898"/>
    </source>
</evidence>
<dbReference type="NCBIfam" id="TIGR00260">
    <property type="entry name" value="thrC"/>
    <property type="match status" value="1"/>
</dbReference>
<dbReference type="Pfam" id="PF14821">
    <property type="entry name" value="Thr_synth_N"/>
    <property type="match status" value="1"/>
</dbReference>
<dbReference type="AlphaFoldDB" id="A0A553PEY6"/>
<accession>A0A553PEY6</accession>
<organism evidence="9 10">
    <name type="scientific">Tigriopus californicus</name>
    <name type="common">Marine copepod</name>
    <dbReference type="NCBI Taxonomy" id="6832"/>
    <lineage>
        <taxon>Eukaryota</taxon>
        <taxon>Metazoa</taxon>
        <taxon>Ecdysozoa</taxon>
        <taxon>Arthropoda</taxon>
        <taxon>Crustacea</taxon>
        <taxon>Multicrustacea</taxon>
        <taxon>Hexanauplia</taxon>
        <taxon>Copepoda</taxon>
        <taxon>Harpacticoida</taxon>
        <taxon>Harpacticidae</taxon>
        <taxon>Tigriopus</taxon>
    </lineage>
</organism>
<evidence type="ECO:0000313" key="9">
    <source>
        <dbReference type="EMBL" id="TRY76247.1"/>
    </source>
</evidence>
<evidence type="ECO:0000256" key="5">
    <source>
        <dbReference type="ARBA" id="ARBA00023239"/>
    </source>
</evidence>
<gene>
    <name evidence="9" type="ORF">TCAL_07996</name>
</gene>
<dbReference type="InterPro" id="IPR004450">
    <property type="entry name" value="Thr_synthase-like"/>
</dbReference>
<dbReference type="CDD" id="cd01560">
    <property type="entry name" value="Thr-synth_2"/>
    <property type="match status" value="1"/>
</dbReference>
<feature type="domain" description="Threonine synthase N-terminal" evidence="8">
    <location>
        <begin position="2"/>
        <end position="80"/>
    </location>
</feature>
<feature type="domain" description="Tryptophan synthase beta chain-like PALP" evidence="7">
    <location>
        <begin position="103"/>
        <end position="414"/>
    </location>
</feature>
<dbReference type="GO" id="GO:0009071">
    <property type="term" value="P:serine family amino acid catabolic process"/>
    <property type="evidence" value="ECO:0007669"/>
    <property type="project" value="TreeGrafter"/>
</dbReference>
<keyword evidence="4 6" id="KW-0663">Pyridoxal phosphate</keyword>
<dbReference type="Gene3D" id="3.90.1380.10">
    <property type="entry name" value="Threonine synthase, N-terminal domain"/>
    <property type="match status" value="1"/>
</dbReference>
<dbReference type="PANTHER" id="PTHR42690">
    <property type="entry name" value="THREONINE SYNTHASE FAMILY MEMBER"/>
    <property type="match status" value="1"/>
</dbReference>
<keyword evidence="5" id="KW-0456">Lyase</keyword>
<dbReference type="PANTHER" id="PTHR42690:SF1">
    <property type="entry name" value="THREONINE SYNTHASE-LIKE 2"/>
    <property type="match status" value="1"/>
</dbReference>
<evidence type="ECO:0000313" key="10">
    <source>
        <dbReference type="Proteomes" id="UP000318571"/>
    </source>
</evidence>
<protein>
    <recommendedName>
        <fullName evidence="3">Threonine synthase-like 2</fullName>
    </recommendedName>
</protein>
<dbReference type="Gene3D" id="3.40.50.1100">
    <property type="match status" value="2"/>
</dbReference>
<dbReference type="STRING" id="6832.A0A553PEY6"/>
<dbReference type="Pfam" id="PF00291">
    <property type="entry name" value="PALP"/>
    <property type="match status" value="1"/>
</dbReference>
<name>A0A553PEY6_TIGCA</name>
<comment type="similarity">
    <text evidence="2">Belongs to the threonine synthase family.</text>
</comment>
<dbReference type="SUPFAM" id="SSF53686">
    <property type="entry name" value="Tryptophan synthase beta subunit-like PLP-dependent enzymes"/>
    <property type="match status" value="1"/>
</dbReference>
<evidence type="ECO:0000259" key="8">
    <source>
        <dbReference type="Pfam" id="PF14821"/>
    </source>
</evidence>
<proteinExistence type="inferred from homology"/>
<dbReference type="OrthoDB" id="5203861at2759"/>
<dbReference type="InterPro" id="IPR036052">
    <property type="entry name" value="TrpB-like_PALP_sf"/>
</dbReference>
<dbReference type="FunFam" id="3.40.50.1100:FF:000036">
    <property type="entry name" value="Threonine synthase like 2"/>
    <property type="match status" value="1"/>
</dbReference>
<evidence type="ECO:0000256" key="3">
    <source>
        <dbReference type="ARBA" id="ARBA00021942"/>
    </source>
</evidence>
<dbReference type="GO" id="GO:0016829">
    <property type="term" value="F:lyase activity"/>
    <property type="evidence" value="ECO:0007669"/>
    <property type="project" value="UniProtKB-KW"/>
</dbReference>
<evidence type="ECO:0000256" key="1">
    <source>
        <dbReference type="ARBA" id="ARBA00001933"/>
    </source>
</evidence>
<dbReference type="InterPro" id="IPR001926">
    <property type="entry name" value="TrpB-like_PALP"/>
</dbReference>
<dbReference type="FunFam" id="3.90.1380.10:FF:000003">
    <property type="entry name" value="THR4p Threonine synthase"/>
    <property type="match status" value="1"/>
</dbReference>
<evidence type="ECO:0000256" key="6">
    <source>
        <dbReference type="PIRSR" id="PIRSR604450-51"/>
    </source>
</evidence>
<reference evidence="9 10" key="1">
    <citation type="journal article" date="2018" name="Nat. Ecol. Evol.">
        <title>Genomic signatures of mitonuclear coevolution across populations of Tigriopus californicus.</title>
        <authorList>
            <person name="Barreto F.S."/>
            <person name="Watson E.T."/>
            <person name="Lima T.G."/>
            <person name="Willett C.S."/>
            <person name="Edmands S."/>
            <person name="Li W."/>
            <person name="Burton R.S."/>
        </authorList>
    </citation>
    <scope>NUCLEOTIDE SEQUENCE [LARGE SCALE GENOMIC DNA]</scope>
    <source>
        <strain evidence="9 10">San Diego</strain>
    </source>
</reference>
<sequence>MKYCSTRGGETGLTFEDVLFSGYAKDGGLYLPEEIPVLTGPDLTYFSQLSYTDLVIQVLSRFIDSEEIPEPELARLVRQAHATFETPDVVQLKYLTEQLTVAELFHGTTLTFKDLALSVVGRLCDFFLEKRRENLIVVVATSGDTGSAAIESVQNLSWVDIIVLLPKGRCTPIQELQMTTVIKDNVHVFAGDGSSDDLDVPIKSVFQNSAYVKKHHLCSINSINVARILLQTVHYLYCYFQLRKDPCDQPMQFIVPTGACGNITGGYIASQMGIPLQLIPVTNENDIVARTLTSGDFSISEEVKQSWACAIDIQCPYNLERLFYLAANRNTQTIRHIMDAFENEYQTQIQDEILSELQKVIPESISVTNPDILMAMGECFRTKGYTICPHTAVGYKYACDTRKSGKVKPLQVILSTASPLKFPEALEQAGLKKIESKKIDELFQKPTRFTRMDRRQDWESILKDKIEEISAQWAKRLLARDI</sequence>
<comment type="caution">
    <text evidence="9">The sequence shown here is derived from an EMBL/GenBank/DDBJ whole genome shotgun (WGS) entry which is preliminary data.</text>
</comment>
<comment type="cofactor">
    <cofactor evidence="1 6">
        <name>pyridoxal 5'-phosphate</name>
        <dbReference type="ChEBI" id="CHEBI:597326"/>
    </cofactor>
</comment>
<dbReference type="InterPro" id="IPR029144">
    <property type="entry name" value="Thr_synth_N"/>
</dbReference>